<sequence>MRQLYVCKLLPIIAYGCAAWFFDYQGTIRQGHILQHLVKKLDTLQGELLVQISGAMKNTSRILLRKELHIYPLSQSLRIKAIAHHAKVYDTDHAKELRLIRERAGLGAHRLKAHPFTQLDILAERLRNMAKGLHHNVKETMSDILNFQASAEWDQYRNSHVPSSPESKALTLREPWSKRSLNYYKKVNRKQSTMLLHCRTGWIGLRSHLKRLNLEQSDRCPHCNNGPHCVEHLFIHCKHNSLALPRMRLFREAGTKNLDAIITRHPQLAANFAITNFGIEQFSVNRSWKTAVKRPCTDSEPLPPRKKQRTLATGRSWTTKKA</sequence>
<organism evidence="2 3">
    <name type="scientific">Trichoderma gamsii</name>
    <dbReference type="NCBI Taxonomy" id="398673"/>
    <lineage>
        <taxon>Eukaryota</taxon>
        <taxon>Fungi</taxon>
        <taxon>Dikarya</taxon>
        <taxon>Ascomycota</taxon>
        <taxon>Pezizomycotina</taxon>
        <taxon>Sordariomycetes</taxon>
        <taxon>Hypocreomycetidae</taxon>
        <taxon>Hypocreales</taxon>
        <taxon>Hypocreaceae</taxon>
        <taxon>Trichoderma</taxon>
    </lineage>
</organism>
<proteinExistence type="predicted"/>
<dbReference type="EMBL" id="JPDN02000033">
    <property type="protein sequence ID" value="PON22897.1"/>
    <property type="molecule type" value="Genomic_DNA"/>
</dbReference>
<name>A0A2P4ZF43_9HYPO</name>
<dbReference type="STRING" id="398673.A0A2P4ZF43"/>
<feature type="region of interest" description="Disordered" evidence="1">
    <location>
        <begin position="294"/>
        <end position="322"/>
    </location>
</feature>
<evidence type="ECO:0000313" key="3">
    <source>
        <dbReference type="Proteomes" id="UP000054821"/>
    </source>
</evidence>
<gene>
    <name evidence="2" type="ORF">TGAM01_v208152</name>
</gene>
<accession>A0A2P4ZF43</accession>
<protein>
    <recommendedName>
        <fullName evidence="4">Reverse transcriptase zinc-binding domain-containing protein</fullName>
    </recommendedName>
</protein>
<reference evidence="2 3" key="1">
    <citation type="journal article" date="2016" name="Genome Announc.">
        <title>Draft Whole-Genome Sequence of Trichoderma gamsii T6085, a Promising Biocontrol Agent of Fusarium Head Blight on Wheat.</title>
        <authorList>
            <person name="Baroncelli R."/>
            <person name="Zapparata A."/>
            <person name="Piaggeschi G."/>
            <person name="Sarrocco S."/>
            <person name="Vannacci G."/>
        </authorList>
    </citation>
    <scope>NUCLEOTIDE SEQUENCE [LARGE SCALE GENOMIC DNA]</scope>
    <source>
        <strain evidence="2 3">T6085</strain>
    </source>
</reference>
<dbReference type="RefSeq" id="XP_018657330.2">
    <property type="nucleotide sequence ID" value="XM_018809446.2"/>
</dbReference>
<feature type="compositionally biased region" description="Polar residues" evidence="1">
    <location>
        <begin position="310"/>
        <end position="322"/>
    </location>
</feature>
<comment type="caution">
    <text evidence="2">The sequence shown here is derived from an EMBL/GenBank/DDBJ whole genome shotgun (WGS) entry which is preliminary data.</text>
</comment>
<dbReference type="GeneID" id="29989529"/>
<keyword evidence="3" id="KW-1185">Reference proteome</keyword>
<evidence type="ECO:0008006" key="4">
    <source>
        <dbReference type="Google" id="ProtNLM"/>
    </source>
</evidence>
<evidence type="ECO:0000313" key="2">
    <source>
        <dbReference type="EMBL" id="PON22897.1"/>
    </source>
</evidence>
<dbReference type="Proteomes" id="UP000054821">
    <property type="component" value="Unassembled WGS sequence"/>
</dbReference>
<evidence type="ECO:0000256" key="1">
    <source>
        <dbReference type="SAM" id="MobiDB-lite"/>
    </source>
</evidence>
<dbReference type="AlphaFoldDB" id="A0A2P4ZF43"/>